<dbReference type="KEGG" id="nia:A8C56_01455"/>
<proteinExistence type="predicted"/>
<dbReference type="Pfam" id="PF03929">
    <property type="entry name" value="PepSY_TM"/>
    <property type="match status" value="1"/>
</dbReference>
<keyword evidence="1" id="KW-0472">Membrane</keyword>
<dbReference type="Proteomes" id="UP000077667">
    <property type="component" value="Chromosome"/>
</dbReference>
<dbReference type="STRING" id="1176587.A8C56_01455"/>
<dbReference type="OrthoDB" id="111691at2"/>
<feature type="transmembrane region" description="Helical" evidence="1">
    <location>
        <begin position="345"/>
        <end position="366"/>
    </location>
</feature>
<keyword evidence="1" id="KW-0812">Transmembrane</keyword>
<reference evidence="2 3" key="1">
    <citation type="submission" date="2016-05" db="EMBL/GenBank/DDBJ databases">
        <title>Niabella ginsenosidivorans BS26 whole genome sequencing.</title>
        <authorList>
            <person name="Im W.T."/>
            <person name="Siddiqi M.Z."/>
        </authorList>
    </citation>
    <scope>NUCLEOTIDE SEQUENCE [LARGE SCALE GENOMIC DNA]</scope>
    <source>
        <strain evidence="2 3">BS26</strain>
    </source>
</reference>
<feature type="transmembrane region" description="Helical" evidence="1">
    <location>
        <begin position="200"/>
        <end position="220"/>
    </location>
</feature>
<evidence type="ECO:0008006" key="4">
    <source>
        <dbReference type="Google" id="ProtNLM"/>
    </source>
</evidence>
<accession>A0A1A9HWQ3</accession>
<dbReference type="EMBL" id="CP015772">
    <property type="protein sequence ID" value="ANH79816.1"/>
    <property type="molecule type" value="Genomic_DNA"/>
</dbReference>
<dbReference type="AlphaFoldDB" id="A0A1A9HWQ3"/>
<evidence type="ECO:0000313" key="3">
    <source>
        <dbReference type="Proteomes" id="UP000077667"/>
    </source>
</evidence>
<evidence type="ECO:0000313" key="2">
    <source>
        <dbReference type="EMBL" id="ANH79816.1"/>
    </source>
</evidence>
<dbReference type="PANTHER" id="PTHR34219:SF3">
    <property type="entry name" value="BLL7967 PROTEIN"/>
    <property type="match status" value="1"/>
</dbReference>
<dbReference type="PANTHER" id="PTHR34219">
    <property type="entry name" value="IRON-REGULATED INNER MEMBRANE PROTEIN-RELATED"/>
    <property type="match status" value="1"/>
</dbReference>
<sequence>MNKGKSKKSIFSRVNAWLHLWTGIFAGIILVFVALTGTLVVYGDEVIEWSAGKARYVEQVRPERLPVETLMANVTKAYPRVKLSEVTVYKNPGRTVRFRTFAPGKGLGFAYADPYTGKVLKYDRTANFFYVMAHLHAALLWHGPGGWIVDIATVIFLIELISGIILWWPRKWNKYTRDASFKIKWKARFKRVNYDLHNVLGFYSSILALILTITGLIIAFHPLAASTVKIFGGDPDTKWQKTMPKNDATRSAFAINKVLEQEFTRHPRQKMGQIWLYNLDSSGFYMVTTASKLGLKSAENAQLAFIDKYTGKDLPVPPKSLKGEYIENTVWQLHMGTWMGQAGKLFTFLCGLICTSLPITGFLIWWNRGKKKKRKTVRTVVTEKKELLVTR</sequence>
<feature type="transmembrane region" description="Helical" evidence="1">
    <location>
        <begin position="147"/>
        <end position="168"/>
    </location>
</feature>
<dbReference type="RefSeq" id="WP_067751105.1">
    <property type="nucleotide sequence ID" value="NZ_CP015772.1"/>
</dbReference>
<dbReference type="InterPro" id="IPR005625">
    <property type="entry name" value="PepSY-ass_TM"/>
</dbReference>
<gene>
    <name evidence="2" type="ORF">A8C56_01455</name>
</gene>
<keyword evidence="1" id="KW-1133">Transmembrane helix</keyword>
<name>A0A1A9HWQ3_9BACT</name>
<keyword evidence="3" id="KW-1185">Reference proteome</keyword>
<protein>
    <recommendedName>
        <fullName evidence="4">PepSY domain-containing protein</fullName>
    </recommendedName>
</protein>
<organism evidence="2 3">
    <name type="scientific">Niabella ginsenosidivorans</name>
    <dbReference type="NCBI Taxonomy" id="1176587"/>
    <lineage>
        <taxon>Bacteria</taxon>
        <taxon>Pseudomonadati</taxon>
        <taxon>Bacteroidota</taxon>
        <taxon>Chitinophagia</taxon>
        <taxon>Chitinophagales</taxon>
        <taxon>Chitinophagaceae</taxon>
        <taxon>Niabella</taxon>
    </lineage>
</organism>
<feature type="transmembrane region" description="Helical" evidence="1">
    <location>
        <begin position="20"/>
        <end position="42"/>
    </location>
</feature>
<evidence type="ECO:0000256" key="1">
    <source>
        <dbReference type="SAM" id="Phobius"/>
    </source>
</evidence>